<feature type="compositionally biased region" description="Low complexity" evidence="9">
    <location>
        <begin position="428"/>
        <end position="441"/>
    </location>
</feature>
<evidence type="ECO:0000256" key="2">
    <source>
        <dbReference type="ARBA" id="ARBA00022679"/>
    </source>
</evidence>
<dbReference type="InterPro" id="IPR036802">
    <property type="entry name" value="ATP-guanido_PTrfase_N_sf"/>
</dbReference>
<protein>
    <recommendedName>
        <fullName evidence="14">Arginine kinase</fullName>
    </recommendedName>
</protein>
<dbReference type="GO" id="GO:0005524">
    <property type="term" value="F:ATP binding"/>
    <property type="evidence" value="ECO:0007669"/>
    <property type="project" value="UniProtKB-UniRule"/>
</dbReference>
<dbReference type="PROSITE" id="PS51509">
    <property type="entry name" value="PHOSPHAGEN_KINASE_N"/>
    <property type="match status" value="1"/>
</dbReference>
<comment type="similarity">
    <text evidence="1 6 8">Belongs to the ATP:guanido phosphotransferase family.</text>
</comment>
<dbReference type="Gene3D" id="1.10.135.10">
    <property type="entry name" value="ATP:guanido phosphotransferase, N-terminal domain"/>
    <property type="match status" value="1"/>
</dbReference>
<dbReference type="OMA" id="GCHAGDL"/>
<dbReference type="GO" id="GO:0005615">
    <property type="term" value="C:extracellular space"/>
    <property type="evidence" value="ECO:0007669"/>
    <property type="project" value="TreeGrafter"/>
</dbReference>
<feature type="binding site" evidence="7">
    <location>
        <begin position="334"/>
        <end position="339"/>
    </location>
    <ligand>
        <name>ATP</name>
        <dbReference type="ChEBI" id="CHEBI:30616"/>
    </ligand>
</feature>
<organism evidence="12 13">
    <name type="scientific">Exaiptasia diaphana</name>
    <name type="common">Tropical sea anemone</name>
    <name type="synonym">Aiptasia pulchella</name>
    <dbReference type="NCBI Taxonomy" id="2652724"/>
    <lineage>
        <taxon>Eukaryota</taxon>
        <taxon>Metazoa</taxon>
        <taxon>Cnidaria</taxon>
        <taxon>Anthozoa</taxon>
        <taxon>Hexacorallia</taxon>
        <taxon>Actiniaria</taxon>
        <taxon>Aiptasiidae</taxon>
        <taxon>Exaiptasia</taxon>
    </lineage>
</organism>
<feature type="domain" description="Phosphagen kinase C-terminal" evidence="11">
    <location>
        <begin position="134"/>
        <end position="380"/>
    </location>
</feature>
<evidence type="ECO:0000256" key="9">
    <source>
        <dbReference type="SAM" id="MobiDB-lite"/>
    </source>
</evidence>
<dbReference type="OrthoDB" id="430219at2759"/>
<keyword evidence="13" id="KW-1185">Reference proteome</keyword>
<dbReference type="GO" id="GO:0046314">
    <property type="term" value="P:phosphocreatine biosynthetic process"/>
    <property type="evidence" value="ECO:0007669"/>
    <property type="project" value="InterPro"/>
</dbReference>
<feature type="binding site" evidence="7">
    <location>
        <begin position="137"/>
        <end position="141"/>
    </location>
    <ligand>
        <name>ATP</name>
        <dbReference type="ChEBI" id="CHEBI:30616"/>
    </ligand>
</feature>
<dbReference type="Pfam" id="PF02807">
    <property type="entry name" value="ATP-gua_PtransN"/>
    <property type="match status" value="1"/>
</dbReference>
<dbReference type="InterPro" id="IPR014746">
    <property type="entry name" value="Gln_synth/guanido_kin_cat_dom"/>
</dbReference>
<dbReference type="InterPro" id="IPR022415">
    <property type="entry name" value="ATP-guanido_PTrfase_AS"/>
</dbReference>
<dbReference type="PROSITE" id="PS51510">
    <property type="entry name" value="PHOSPHAGEN_KINASE_C"/>
    <property type="match status" value="1"/>
</dbReference>
<dbReference type="RefSeq" id="XP_020900229.1">
    <property type="nucleotide sequence ID" value="XM_021044570.2"/>
</dbReference>
<keyword evidence="4 7" id="KW-0418">Kinase</keyword>
<dbReference type="Pfam" id="PF00217">
    <property type="entry name" value="ATP-gua_Ptrans"/>
    <property type="match status" value="1"/>
</dbReference>
<sequence>MGEQQPDPYFEVIMDEDLANNEWPRGLDEVKAKGTQCIAINAISKENFEAFKDVKTEKAGWTLARAINTGVINPSSFLGCHAGDLESYEVFGEPLFNEVIAKYHGGYDVKTGTHVTDMDSSKITVDLTEEAKSKIISTRIRVARNIATFPLNPGGSKETRLEIADLMEKVFAGLEGDLAGTFYRHTTMTPEQQQQLIDDHFLFRGKDKMQAASGYHEHWPHGRGIFVSHNKEFLLWINEGDHLRIISMEKGGDVKRVFDRLSRGIAAIEEGLKKELGVEEVFMRNSSHGCITCCPTNLGTGMRGSVHILVPKLIKSMGFKAIDEFARERGCQARGSTGEHSEVIDRIDISNWRRLGFKECDLVQDMIKCANELSKMEDEATDQTAAEDPKDESTADTSPEPVPNTTDKPKEEPEPAQIATDQSKQDEPAASNEPEPAENASTDQPKQDESAATPEKPDPASSAADKPNEEGATTAGTPEATPSSNEKKEDAPASSSAGDGGQEGGKEAGNGVKTKSCILI</sequence>
<proteinExistence type="inferred from homology"/>
<dbReference type="KEGG" id="epa:110238879"/>
<reference evidence="12" key="1">
    <citation type="submission" date="2022-11" db="UniProtKB">
        <authorList>
            <consortium name="EnsemblMetazoa"/>
        </authorList>
    </citation>
    <scope>IDENTIFICATION</scope>
</reference>
<evidence type="ECO:0000256" key="6">
    <source>
        <dbReference type="PROSITE-ProRule" id="PRU00842"/>
    </source>
</evidence>
<evidence type="ECO:0000259" key="10">
    <source>
        <dbReference type="PROSITE" id="PS51509"/>
    </source>
</evidence>
<evidence type="ECO:0000256" key="1">
    <source>
        <dbReference type="ARBA" id="ARBA00006798"/>
    </source>
</evidence>
<accession>A0A913X8W0</accession>
<dbReference type="Gene3D" id="3.30.590.10">
    <property type="entry name" value="Glutamine synthetase/guanido kinase, catalytic domain"/>
    <property type="match status" value="1"/>
</dbReference>
<feature type="binding site" evidence="7">
    <location>
        <position position="200"/>
    </location>
    <ligand>
        <name>ATP</name>
        <dbReference type="ChEBI" id="CHEBI:30616"/>
    </ligand>
</feature>
<dbReference type="InterPro" id="IPR000749">
    <property type="entry name" value="ATP-guanido_PTrfase"/>
</dbReference>
<dbReference type="PANTHER" id="PTHR11547">
    <property type="entry name" value="ARGININE OR CREATINE KINASE"/>
    <property type="match status" value="1"/>
</dbReference>
<evidence type="ECO:0000313" key="13">
    <source>
        <dbReference type="Proteomes" id="UP000887567"/>
    </source>
</evidence>
<dbReference type="AlphaFoldDB" id="A0A913X8W0"/>
<dbReference type="SUPFAM" id="SSF48034">
    <property type="entry name" value="Guanido kinase N-terminal domain"/>
    <property type="match status" value="1"/>
</dbReference>
<evidence type="ECO:0000259" key="11">
    <source>
        <dbReference type="PROSITE" id="PS51510"/>
    </source>
</evidence>
<dbReference type="PANTHER" id="PTHR11547:SF38">
    <property type="entry name" value="ARGININE KINASE 1-RELATED"/>
    <property type="match status" value="1"/>
</dbReference>
<feature type="binding site" evidence="7">
    <location>
        <begin position="303"/>
        <end position="307"/>
    </location>
    <ligand>
        <name>ATP</name>
        <dbReference type="ChEBI" id="CHEBI:30616"/>
    </ligand>
</feature>
<feature type="region of interest" description="Disordered" evidence="9">
    <location>
        <begin position="378"/>
        <end position="520"/>
    </location>
</feature>
<feature type="binding site" evidence="7">
    <location>
        <position position="244"/>
    </location>
    <ligand>
        <name>ATP</name>
        <dbReference type="ChEBI" id="CHEBI:30616"/>
    </ligand>
</feature>
<evidence type="ECO:0000256" key="5">
    <source>
        <dbReference type="ARBA" id="ARBA00022840"/>
    </source>
</evidence>
<evidence type="ECO:0000256" key="8">
    <source>
        <dbReference type="RuleBase" id="RU000505"/>
    </source>
</evidence>
<evidence type="ECO:0008006" key="14">
    <source>
        <dbReference type="Google" id="ProtNLM"/>
    </source>
</evidence>
<dbReference type="PROSITE" id="PS00112">
    <property type="entry name" value="PHOSPHAGEN_KINASE"/>
    <property type="match status" value="1"/>
</dbReference>
<evidence type="ECO:0000256" key="7">
    <source>
        <dbReference type="PROSITE-ProRule" id="PRU00843"/>
    </source>
</evidence>
<dbReference type="FunFam" id="3.30.590.10:FF:000006">
    <property type="entry name" value="Arginine kinase 1"/>
    <property type="match status" value="1"/>
</dbReference>
<name>A0A913X8W0_EXADI</name>
<dbReference type="EnsemblMetazoa" id="XM_021044570.2">
    <property type="protein sequence ID" value="XP_020900229.1"/>
    <property type="gene ID" value="LOC110238879"/>
</dbReference>
<dbReference type="InterPro" id="IPR022413">
    <property type="entry name" value="ATP-guanido_PTrfase_N"/>
</dbReference>
<dbReference type="GeneID" id="110238879"/>
<keyword evidence="3 7" id="KW-0547">Nucleotide-binding</keyword>
<keyword evidence="2 7" id="KW-0808">Transferase</keyword>
<evidence type="ECO:0000313" key="12">
    <source>
        <dbReference type="EnsemblMetazoa" id="XP_020900229.1"/>
    </source>
</evidence>
<feature type="domain" description="Phosphagen kinase N-terminal" evidence="10">
    <location>
        <begin position="17"/>
        <end position="105"/>
    </location>
</feature>
<keyword evidence="5 7" id="KW-0067">ATP-binding</keyword>
<feature type="compositionally biased region" description="Low complexity" evidence="9">
    <location>
        <begin position="470"/>
        <end position="482"/>
    </location>
</feature>
<dbReference type="SUPFAM" id="SSF55931">
    <property type="entry name" value="Glutamine synthetase/guanido kinase"/>
    <property type="match status" value="1"/>
</dbReference>
<dbReference type="Proteomes" id="UP000887567">
    <property type="component" value="Unplaced"/>
</dbReference>
<dbReference type="CDD" id="cd07931">
    <property type="entry name" value="eukaryotic_phosphagen_kinases"/>
    <property type="match status" value="1"/>
</dbReference>
<dbReference type="GO" id="GO:0004111">
    <property type="term" value="F:creatine kinase activity"/>
    <property type="evidence" value="ECO:0007669"/>
    <property type="project" value="InterPro"/>
</dbReference>
<evidence type="ECO:0000256" key="3">
    <source>
        <dbReference type="ARBA" id="ARBA00022741"/>
    </source>
</evidence>
<evidence type="ECO:0000256" key="4">
    <source>
        <dbReference type="ARBA" id="ARBA00022777"/>
    </source>
</evidence>
<dbReference type="InterPro" id="IPR022414">
    <property type="entry name" value="ATP-guanido_PTrfase_cat"/>
</dbReference>